<evidence type="ECO:0000256" key="2">
    <source>
        <dbReference type="SAM" id="MobiDB-lite"/>
    </source>
</evidence>
<feature type="compositionally biased region" description="Polar residues" evidence="2">
    <location>
        <begin position="1630"/>
        <end position="1644"/>
    </location>
</feature>
<dbReference type="Proteomes" id="UP000230750">
    <property type="component" value="Unassembled WGS sequence"/>
</dbReference>
<dbReference type="EMBL" id="MRZV01001455">
    <property type="protein sequence ID" value="PIK37757.1"/>
    <property type="molecule type" value="Genomic_DNA"/>
</dbReference>
<dbReference type="STRING" id="307972.A0A2G8JPS0"/>
<feature type="compositionally biased region" description="Basic residues" evidence="2">
    <location>
        <begin position="1699"/>
        <end position="1714"/>
    </location>
</feature>
<name>A0A2G8JPS0_STIJA</name>
<comment type="caution">
    <text evidence="3">The sequence shown here is derived from an EMBL/GenBank/DDBJ whole genome shotgun (WGS) entry which is preliminary data.</text>
</comment>
<feature type="compositionally biased region" description="Basic and acidic residues" evidence="2">
    <location>
        <begin position="1727"/>
        <end position="1750"/>
    </location>
</feature>
<protein>
    <recommendedName>
        <fullName evidence="5">Nuclear mitotic apparatus protein 1</fullName>
    </recommendedName>
</protein>
<feature type="region of interest" description="Disordered" evidence="2">
    <location>
        <begin position="1565"/>
        <end position="1610"/>
    </location>
</feature>
<feature type="region of interest" description="Disordered" evidence="2">
    <location>
        <begin position="1083"/>
        <end position="1108"/>
    </location>
</feature>
<feature type="compositionally biased region" description="Basic and acidic residues" evidence="2">
    <location>
        <begin position="662"/>
        <end position="687"/>
    </location>
</feature>
<feature type="compositionally biased region" description="Polar residues" evidence="2">
    <location>
        <begin position="1400"/>
        <end position="1419"/>
    </location>
</feature>
<evidence type="ECO:0000256" key="1">
    <source>
        <dbReference type="SAM" id="Coils"/>
    </source>
</evidence>
<evidence type="ECO:0000313" key="3">
    <source>
        <dbReference type="EMBL" id="PIK37757.1"/>
    </source>
</evidence>
<evidence type="ECO:0008006" key="5">
    <source>
        <dbReference type="Google" id="ProtNLM"/>
    </source>
</evidence>
<feature type="coiled-coil region" evidence="1">
    <location>
        <begin position="1227"/>
        <end position="1319"/>
    </location>
</feature>
<feature type="region of interest" description="Disordered" evidence="2">
    <location>
        <begin position="655"/>
        <end position="687"/>
    </location>
</feature>
<sequence>MVSESKYSEAEQMLQQSRQIYKEKIELLEVQLSSNNASPLLGESLGMITEKRIADLEDELNELRSTWTEPKANQALKDELSQMTQIRGKFEASFKETKALLIKSENDCGRLREDLEDKTKTIGMLTDARDMLNQKVTEFEITQDKVQNELREMSNSVSDLEEQLARTSHEKRQLQDVLNNAKSDQALQLQEFRAHQSAWEAQRTMFEDNERNLKDQQRKLEDEVSNHKREIETVSSDLKGKLAVSSSKLKSLEALLEQERWASNEKLSALREEIIAVRRESEEAAIKLQGRLESSQHLLISVRSESEKVQDEFQRAKRESEAAMTKAEAEKQSLAESVKSERALVRSVQESHQLERQSWEKTRQDLKDSICKLKEVQSQEKISSQEKATALENEISLLKVDLERASSSKESLRASLQSQKRELLAEKENVVQGMENKLAEVMKQLQESRDDVSKAQAELASHRESFVKRLAEAKEESKQTESSLIECHRSEIKQLEQARGEIKTELQQLQERQMEERRSLEEKIVELESKHRVFAERGRLAKEMESKEDDLRRELTEVKQSLNAARSDVISQKEKIEKEIIQLKEEHNEKEKGLKEAYQSEVGRVTEANKDLKNQLDQQLSAQEEERKQSKELNCKMKIKIDSLQEALQKEQAEKTSLQEALNRRRQEMTSDLERVSQESQEREDELRKDLLETKQGLSKAQSEVVILQENLNTREKELLEELERKENNRLVQQSEEEKSRKTWTEKELLMAEEAERLKLEIQKLEATISDKDRMMIDEKARLKNESYQREATKERLEEEADHLRSQVEDKDRKIGVLDASLEKVTMEKKKMDMDLLHIKEDSQLKALKLEETVSKLEGDLNTARCELQRSSEEYRAKLSQIMSDMENSHGRERTNAELLAERQRVFETEIEKLKRDRAESERKLQERVKASVKQVEELTSNLREATAIAEESAQNLNTALTEKMELEAKLHEDDRVSREEILDLQSQLEGQRQDSEEERMKLRTVNDDLRTKLMTLEQQQERLQQSSGKVEQKLKVEQSSRTKEVEVLKLEKQLVEEKYAALGKELEALKCEKLQTTERLTSREEEAELVRSEKQRLEDQQGSHEEEITTLRSEKQQLIERMNKLVEMNKRIKESEKREVGEKKEDLEKYKREVETELGEIRERYEKEIDMLKRGEQAKQKLLQQELDAVASELEHTKLMLSHETDALEEKSKLALSASESLKSSKMETEKEITSLRKTMDKEKRDNNKRLEKLKQELLAVKTESCSLQRKIEEETQQKITKAEKTSEREKMELETKIQVLVQENEGLKKQMIRLERNTEPVERCDLEHSSLEVNLSNADLQTSVRRAGDSKLASDSLAEDSDADISAADSLNDGTPAQKLGRNLSEMRLDDLDISPRASLTSSQGSTKSLRSNTSTISKGRTTIEITMSCTRSQVDLTTSVPAHNPTTPYNLRSSTTSNQLDLPERVTKTLDELCASQSSLTASSIQGKSHHTTGRANFVIVNDCDEEPEFLAWEDRIQELHRRNTLCRPHLKTSYPVETQTYAPDNFDDNDLKVKETTFSEGETKTVVTTSGRTSRKRKTDLAQIDEAPSGKQLRKATSENVLPGRELTPNFLQRAISHQEMPPPDTSTISRTTRPSQNDLSDSRKLVATNTNSTGRILRSSDIRTNAENKPQPMQPAKPDQKALSFDIGFSPKPSLRRRSMRHSFARKALGRNSPKVNPEVAAARKENKLKSKKETSKVPKMDLTKETSQSKLPTGLPTTAKKSKRRSIGKWLGK</sequence>
<feature type="region of interest" description="Disordered" evidence="2">
    <location>
        <begin position="1353"/>
        <end position="1419"/>
    </location>
</feature>
<gene>
    <name evidence="3" type="ORF">BSL78_25408</name>
</gene>
<proteinExistence type="predicted"/>
<feature type="coiled-coil region" evidence="1">
    <location>
        <begin position="143"/>
        <end position="237"/>
    </location>
</feature>
<dbReference type="OrthoDB" id="2436455at2759"/>
<accession>A0A2G8JPS0</accession>
<evidence type="ECO:0000313" key="4">
    <source>
        <dbReference type="Proteomes" id="UP000230750"/>
    </source>
</evidence>
<keyword evidence="1" id="KW-0175">Coiled coil</keyword>
<organism evidence="3 4">
    <name type="scientific">Stichopus japonicus</name>
    <name type="common">Sea cucumber</name>
    <dbReference type="NCBI Taxonomy" id="307972"/>
    <lineage>
        <taxon>Eukaryota</taxon>
        <taxon>Metazoa</taxon>
        <taxon>Echinodermata</taxon>
        <taxon>Eleutherozoa</taxon>
        <taxon>Echinozoa</taxon>
        <taxon>Holothuroidea</taxon>
        <taxon>Aspidochirotacea</taxon>
        <taxon>Aspidochirotida</taxon>
        <taxon>Stichopodidae</taxon>
        <taxon>Apostichopus</taxon>
    </lineage>
</organism>
<keyword evidence="4" id="KW-1185">Reference proteome</keyword>
<reference evidence="3 4" key="1">
    <citation type="journal article" date="2017" name="PLoS Biol.">
        <title>The sea cucumber genome provides insights into morphological evolution and visceral regeneration.</title>
        <authorList>
            <person name="Zhang X."/>
            <person name="Sun L."/>
            <person name="Yuan J."/>
            <person name="Sun Y."/>
            <person name="Gao Y."/>
            <person name="Zhang L."/>
            <person name="Li S."/>
            <person name="Dai H."/>
            <person name="Hamel J.F."/>
            <person name="Liu C."/>
            <person name="Yu Y."/>
            <person name="Liu S."/>
            <person name="Lin W."/>
            <person name="Guo K."/>
            <person name="Jin S."/>
            <person name="Xu P."/>
            <person name="Storey K.B."/>
            <person name="Huan P."/>
            <person name="Zhang T."/>
            <person name="Zhou Y."/>
            <person name="Zhang J."/>
            <person name="Lin C."/>
            <person name="Li X."/>
            <person name="Xing L."/>
            <person name="Huo D."/>
            <person name="Sun M."/>
            <person name="Wang L."/>
            <person name="Mercier A."/>
            <person name="Li F."/>
            <person name="Yang H."/>
            <person name="Xiang J."/>
        </authorList>
    </citation>
    <scope>NUCLEOTIDE SEQUENCE [LARGE SCALE GENOMIC DNA]</scope>
    <source>
        <strain evidence="3">Shaxun</strain>
        <tissue evidence="3">Muscle</tissue>
    </source>
</reference>
<feature type="compositionally biased region" description="Basic residues" evidence="2">
    <location>
        <begin position="1766"/>
        <end position="1779"/>
    </location>
</feature>
<feature type="region of interest" description="Disordered" evidence="2">
    <location>
        <begin position="311"/>
        <end position="335"/>
    </location>
</feature>
<feature type="region of interest" description="Disordered" evidence="2">
    <location>
        <begin position="1622"/>
        <end position="1779"/>
    </location>
</feature>